<name>A0AC61QKR7_9BACT</name>
<comment type="caution">
    <text evidence="1">The sequence shown here is derived from an EMBL/GenBank/DDBJ whole genome shotgun (WGS) entry which is preliminary data.</text>
</comment>
<reference evidence="1" key="1">
    <citation type="submission" date="2019-03" db="EMBL/GenBank/DDBJ databases">
        <title>Candidatus Syntrophosphaera thermopropionivorans: a novel player in syntrophic propionate oxidation during anaerobic digestion.</title>
        <authorList>
            <person name="Dyksma S."/>
        </authorList>
    </citation>
    <scope>NUCLEOTIDE SEQUENCE</scope>
    <source>
        <strain evidence="1">W5</strain>
    </source>
</reference>
<keyword evidence="2" id="KW-1185">Reference proteome</keyword>
<dbReference type="Proteomes" id="UP000294588">
    <property type="component" value="Unassembled WGS sequence"/>
</dbReference>
<accession>A0AC61QKR7</accession>
<sequence>MKRFLIAAIMVFILCSSCELKKEKEEFTPLAEVNGEVLTLEAFRSLYTDEQWNKLSETQKRKEIENWVNLTILAQEADKEKISEENATKLRIDYAVKKVKANALLARKLANLTISEEEMFNYYRLHQADFTKKLMEYNIQRILCPDENAAKNLLTKIKTGEYDFNLAVLENSLEELKYKQGRMGFVSANSPDSLFWKAAHKLKINEPGIVTVNGKTYIIRYTEQREGTQEATFVDYRNEIYELLLKEKKQQVYNDLVRELKMKNNNIYYYY</sequence>
<protein>
    <submittedName>
        <fullName evidence="1">Uncharacterized protein</fullName>
    </submittedName>
</protein>
<organism evidence="1 2">
    <name type="scientific">Candidatus Syntrophosphaera thermopropionivorans</name>
    <dbReference type="NCBI Taxonomy" id="2593015"/>
    <lineage>
        <taxon>Bacteria</taxon>
        <taxon>Pseudomonadati</taxon>
        <taxon>Candidatus Cloacimonadota</taxon>
        <taxon>Candidatus Cloacimonadia</taxon>
        <taxon>Candidatus Cloacimonadales</taxon>
        <taxon>Candidatus Cloacimonadaceae</taxon>
        <taxon>Candidatus Syntrophosphaera</taxon>
    </lineage>
</organism>
<proteinExistence type="predicted"/>
<dbReference type="EMBL" id="SMOG01000001">
    <property type="protein sequence ID" value="TDF74556.1"/>
    <property type="molecule type" value="Genomic_DNA"/>
</dbReference>
<evidence type="ECO:0000313" key="1">
    <source>
        <dbReference type="EMBL" id="TDF74556.1"/>
    </source>
</evidence>
<evidence type="ECO:0000313" key="2">
    <source>
        <dbReference type="Proteomes" id="UP000294588"/>
    </source>
</evidence>
<gene>
    <name evidence="1" type="ORF">E0946_00265</name>
</gene>